<dbReference type="CDD" id="cd09274">
    <property type="entry name" value="RNase_HI_RT_Ty3"/>
    <property type="match status" value="1"/>
</dbReference>
<evidence type="ECO:0000259" key="1">
    <source>
        <dbReference type="Pfam" id="PF17919"/>
    </source>
</evidence>
<dbReference type="PANTHER" id="PTHR33064">
    <property type="entry name" value="POL PROTEIN"/>
    <property type="match status" value="1"/>
</dbReference>
<organism evidence="2 3">
    <name type="scientific">Trifolium medium</name>
    <dbReference type="NCBI Taxonomy" id="97028"/>
    <lineage>
        <taxon>Eukaryota</taxon>
        <taxon>Viridiplantae</taxon>
        <taxon>Streptophyta</taxon>
        <taxon>Embryophyta</taxon>
        <taxon>Tracheophyta</taxon>
        <taxon>Spermatophyta</taxon>
        <taxon>Magnoliopsida</taxon>
        <taxon>eudicotyledons</taxon>
        <taxon>Gunneridae</taxon>
        <taxon>Pentapetalae</taxon>
        <taxon>rosids</taxon>
        <taxon>fabids</taxon>
        <taxon>Fabales</taxon>
        <taxon>Fabaceae</taxon>
        <taxon>Papilionoideae</taxon>
        <taxon>50 kb inversion clade</taxon>
        <taxon>NPAAA clade</taxon>
        <taxon>Hologalegina</taxon>
        <taxon>IRL clade</taxon>
        <taxon>Trifolieae</taxon>
        <taxon>Trifolium</taxon>
    </lineage>
</organism>
<comment type="caution">
    <text evidence="2">The sequence shown here is derived from an EMBL/GenBank/DDBJ whole genome shotgun (WGS) entry which is preliminary data.</text>
</comment>
<feature type="non-terminal residue" evidence="2">
    <location>
        <position position="1"/>
    </location>
</feature>
<protein>
    <recommendedName>
        <fullName evidence="1">Reverse transcriptase/retrotransposon-derived protein RNase H-like domain-containing protein</fullName>
    </recommendedName>
</protein>
<feature type="domain" description="Reverse transcriptase/retrotransposon-derived protein RNase H-like" evidence="1">
    <location>
        <begin position="77"/>
        <end position="171"/>
    </location>
</feature>
<reference evidence="2 3" key="1">
    <citation type="journal article" date="2018" name="Front. Plant Sci.">
        <title>Red Clover (Trifolium pratense) and Zigzag Clover (T. medium) - A Picture of Genomic Similarities and Differences.</title>
        <authorList>
            <person name="Dluhosova J."/>
            <person name="Istvanek J."/>
            <person name="Nedelnik J."/>
            <person name="Repkova J."/>
        </authorList>
    </citation>
    <scope>NUCLEOTIDE SEQUENCE [LARGE SCALE GENOMIC DNA]</scope>
    <source>
        <strain evidence="3">cv. 10/8</strain>
        <tissue evidence="2">Leaf</tissue>
    </source>
</reference>
<keyword evidence="3" id="KW-1185">Reference proteome</keyword>
<dbReference type="AlphaFoldDB" id="A0A392PY92"/>
<proteinExistence type="predicted"/>
<evidence type="ECO:0000313" key="3">
    <source>
        <dbReference type="Proteomes" id="UP000265520"/>
    </source>
</evidence>
<dbReference type="InterPro" id="IPR051320">
    <property type="entry name" value="Viral_Replic_Matur_Polypro"/>
</dbReference>
<dbReference type="Gene3D" id="3.10.20.370">
    <property type="match status" value="1"/>
</dbReference>
<dbReference type="Gene3D" id="3.30.70.270">
    <property type="match status" value="1"/>
</dbReference>
<dbReference type="Proteomes" id="UP000265520">
    <property type="component" value="Unassembled WGS sequence"/>
</dbReference>
<evidence type="ECO:0000313" key="2">
    <source>
        <dbReference type="EMBL" id="MCI15935.1"/>
    </source>
</evidence>
<dbReference type="PANTHER" id="PTHR33064:SF37">
    <property type="entry name" value="RIBONUCLEASE H"/>
    <property type="match status" value="1"/>
</dbReference>
<dbReference type="EMBL" id="LXQA010098669">
    <property type="protein sequence ID" value="MCI15935.1"/>
    <property type="molecule type" value="Genomic_DNA"/>
</dbReference>
<accession>A0A392PY92</accession>
<dbReference type="InterPro" id="IPR043502">
    <property type="entry name" value="DNA/RNA_pol_sf"/>
</dbReference>
<name>A0A392PY92_9FABA</name>
<dbReference type="FunFam" id="3.30.70.270:FF:000020">
    <property type="entry name" value="Transposon Tf2-6 polyprotein-like Protein"/>
    <property type="match status" value="1"/>
</dbReference>
<dbReference type="Pfam" id="PF17919">
    <property type="entry name" value="RT_RNaseH_2"/>
    <property type="match status" value="1"/>
</dbReference>
<dbReference type="InterPro" id="IPR043128">
    <property type="entry name" value="Rev_trsase/Diguanyl_cyclase"/>
</dbReference>
<feature type="non-terminal residue" evidence="2">
    <location>
        <position position="210"/>
    </location>
</feature>
<sequence length="210" mass="23822">CSIGQNSISYLGHIVSAEGVGPDPEKIEAMVNWPPPTNLKQLRGFLGLSGFYRKFIQNYAMIAQPLTDLLKKDAFQWNEQAQVAFDHLKEAMTKAPVLALPNFEEDFMIETYASGIGMGAVLIQNNHPICYFSQKNCPKLMTASAYVRELCAITSAVKKWRTYLLGRKFVVHTDQRSLRELMTQVIQTPEQQFYLAKLLGYSYEIKYKPG</sequence>
<dbReference type="InterPro" id="IPR041577">
    <property type="entry name" value="RT_RNaseH_2"/>
</dbReference>
<dbReference type="SUPFAM" id="SSF56672">
    <property type="entry name" value="DNA/RNA polymerases"/>
    <property type="match status" value="1"/>
</dbReference>